<protein>
    <submittedName>
        <fullName evidence="1">Uncharacterized protein</fullName>
    </submittedName>
</protein>
<sequence>MLKKFKSKLSHSTLNLAEAAAKKAAGKDPYFQSLEKGSKSNLRGSQSSIGGTSYRGHIIIIPTDDQNFHKFKLIPTDSLYTHSSVVSSNNTNTNYRYNTNSRLVPSAIIPSKSTESPAHKLCKAIIYYIDITSVSCHSIPFLPVALLTLIALNNLLIYALSK</sequence>
<organism evidence="1 2">
    <name type="scientific">Schistosoma mattheei</name>
    <dbReference type="NCBI Taxonomy" id="31246"/>
    <lineage>
        <taxon>Eukaryota</taxon>
        <taxon>Metazoa</taxon>
        <taxon>Spiralia</taxon>
        <taxon>Lophotrochozoa</taxon>
        <taxon>Platyhelminthes</taxon>
        <taxon>Trematoda</taxon>
        <taxon>Digenea</taxon>
        <taxon>Strigeidida</taxon>
        <taxon>Schistosomatoidea</taxon>
        <taxon>Schistosomatidae</taxon>
        <taxon>Schistosoma</taxon>
    </lineage>
</organism>
<dbReference type="EMBL" id="UZAL01031862">
    <property type="protein sequence ID" value="VDP59402.1"/>
    <property type="molecule type" value="Genomic_DNA"/>
</dbReference>
<reference evidence="1 2" key="1">
    <citation type="submission" date="2018-11" db="EMBL/GenBank/DDBJ databases">
        <authorList>
            <consortium name="Pathogen Informatics"/>
        </authorList>
    </citation>
    <scope>NUCLEOTIDE SEQUENCE [LARGE SCALE GENOMIC DNA]</scope>
    <source>
        <strain>Denwood</strain>
        <strain evidence="2">Zambia</strain>
    </source>
</reference>
<proteinExistence type="predicted"/>
<accession>A0A183PBW7</accession>
<keyword evidence="2" id="KW-1185">Reference proteome</keyword>
<gene>
    <name evidence="1" type="ORF">SMTD_LOCUS11853</name>
</gene>
<name>A0A183PBW7_9TREM</name>
<dbReference type="Proteomes" id="UP000269396">
    <property type="component" value="Unassembled WGS sequence"/>
</dbReference>
<dbReference type="AlphaFoldDB" id="A0A183PBW7"/>
<evidence type="ECO:0000313" key="1">
    <source>
        <dbReference type="EMBL" id="VDP59402.1"/>
    </source>
</evidence>
<evidence type="ECO:0000313" key="2">
    <source>
        <dbReference type="Proteomes" id="UP000269396"/>
    </source>
</evidence>